<comment type="caution">
    <text evidence="2">The sequence shown here is derived from an EMBL/GenBank/DDBJ whole genome shotgun (WGS) entry which is preliminary data.</text>
</comment>
<evidence type="ECO:0000256" key="1">
    <source>
        <dbReference type="SAM" id="MobiDB-lite"/>
    </source>
</evidence>
<reference evidence="2 3" key="1">
    <citation type="submission" date="2020-12" db="EMBL/GenBank/DDBJ databases">
        <title>De novo assembly of Tibetan sheep genome.</title>
        <authorList>
            <person name="Li X."/>
        </authorList>
    </citation>
    <scope>NUCLEOTIDE SEQUENCE [LARGE SCALE GENOMIC DNA]</scope>
    <source>
        <tissue evidence="2">Heart</tissue>
    </source>
</reference>
<protein>
    <submittedName>
        <fullName evidence="2">Uncharacterized protein</fullName>
    </submittedName>
</protein>
<feature type="compositionally biased region" description="Low complexity" evidence="1">
    <location>
        <begin position="19"/>
        <end position="34"/>
    </location>
</feature>
<dbReference type="Proteomes" id="UP000664991">
    <property type="component" value="Unassembled WGS sequence"/>
</dbReference>
<proteinExistence type="predicted"/>
<evidence type="ECO:0000313" key="3">
    <source>
        <dbReference type="Proteomes" id="UP000664991"/>
    </source>
</evidence>
<organism evidence="2 3">
    <name type="scientific">Ovis aries</name>
    <name type="common">Sheep</name>
    <dbReference type="NCBI Taxonomy" id="9940"/>
    <lineage>
        <taxon>Eukaryota</taxon>
        <taxon>Metazoa</taxon>
        <taxon>Chordata</taxon>
        <taxon>Craniata</taxon>
        <taxon>Vertebrata</taxon>
        <taxon>Euteleostomi</taxon>
        <taxon>Mammalia</taxon>
        <taxon>Eutheria</taxon>
        <taxon>Laurasiatheria</taxon>
        <taxon>Artiodactyla</taxon>
        <taxon>Ruminantia</taxon>
        <taxon>Pecora</taxon>
        <taxon>Bovidae</taxon>
        <taxon>Caprinae</taxon>
        <taxon>Ovis</taxon>
    </lineage>
</organism>
<name>A0A836AB86_SHEEP</name>
<feature type="region of interest" description="Disordered" evidence="1">
    <location>
        <begin position="1"/>
        <end position="88"/>
    </location>
</feature>
<dbReference type="EMBL" id="JAEMGP010000002">
    <property type="protein sequence ID" value="KAG5213834.1"/>
    <property type="molecule type" value="Genomic_DNA"/>
</dbReference>
<evidence type="ECO:0000313" key="2">
    <source>
        <dbReference type="EMBL" id="KAG5213834.1"/>
    </source>
</evidence>
<sequence length="88" mass="9126">MRREPASPYSDLPGSCELSHPASAPARSVASPTRPFAPPCLGTALAPQHVGSVTQPEIEPKSPALNTQSPTTGYQVTNYLPESKPSGG</sequence>
<gene>
    <name evidence="2" type="ORF">JEQ12_009620</name>
</gene>
<accession>A0A836AB86</accession>
<feature type="compositionally biased region" description="Polar residues" evidence="1">
    <location>
        <begin position="64"/>
        <end position="80"/>
    </location>
</feature>
<dbReference type="AlphaFoldDB" id="A0A836AB86"/>